<evidence type="ECO:0000313" key="2">
    <source>
        <dbReference type="EMBL" id="GAA5164696.1"/>
    </source>
</evidence>
<evidence type="ECO:0000313" key="3">
    <source>
        <dbReference type="Proteomes" id="UP001500547"/>
    </source>
</evidence>
<keyword evidence="1" id="KW-1133">Transmembrane helix</keyword>
<keyword evidence="1" id="KW-0812">Transmembrane</keyword>
<dbReference type="EMBL" id="BAABLD010000008">
    <property type="protein sequence ID" value="GAA5164696.1"/>
    <property type="molecule type" value="Genomic_DNA"/>
</dbReference>
<evidence type="ECO:0008006" key="4">
    <source>
        <dbReference type="Google" id="ProtNLM"/>
    </source>
</evidence>
<comment type="caution">
    <text evidence="2">The sequence shown here is derived from an EMBL/GenBank/DDBJ whole genome shotgun (WGS) entry which is preliminary data.</text>
</comment>
<dbReference type="Proteomes" id="UP001500547">
    <property type="component" value="Unassembled WGS sequence"/>
</dbReference>
<protein>
    <recommendedName>
        <fullName evidence="4">DUF4760 domain-containing protein</fullName>
    </recommendedName>
</protein>
<keyword evidence="3" id="KW-1185">Reference proteome</keyword>
<sequence>MTDFKDWMELASYVVTVVALPFAIIVFIIEQRRERANEEEEIYLKLADDYGSFMRLVLENADLKLRSRTRTLLDEEQTERRLAIYSILVSLFESAYMLVFEDKMNRKQQRMWQSWEDFMHEWCAREDFRDALPALLHGEDPDFVRTIERIASEEAGRQHPA</sequence>
<reference evidence="3" key="1">
    <citation type="journal article" date="2019" name="Int. J. Syst. Evol. Microbiol.">
        <title>The Global Catalogue of Microorganisms (GCM) 10K type strain sequencing project: providing services to taxonomists for standard genome sequencing and annotation.</title>
        <authorList>
            <consortium name="The Broad Institute Genomics Platform"/>
            <consortium name="The Broad Institute Genome Sequencing Center for Infectious Disease"/>
            <person name="Wu L."/>
            <person name="Ma J."/>
        </authorList>
    </citation>
    <scope>NUCLEOTIDE SEQUENCE [LARGE SCALE GENOMIC DNA]</scope>
    <source>
        <strain evidence="3">JCM 18715</strain>
    </source>
</reference>
<name>A0ABP9QN84_9RHOO</name>
<proteinExistence type="predicted"/>
<gene>
    <name evidence="2" type="ORF">GCM10025770_19050</name>
</gene>
<keyword evidence="1" id="KW-0472">Membrane</keyword>
<accession>A0ABP9QN84</accession>
<organism evidence="2 3">
    <name type="scientific">Viridibacterium curvum</name>
    <dbReference type="NCBI Taxonomy" id="1101404"/>
    <lineage>
        <taxon>Bacteria</taxon>
        <taxon>Pseudomonadati</taxon>
        <taxon>Pseudomonadota</taxon>
        <taxon>Betaproteobacteria</taxon>
        <taxon>Rhodocyclales</taxon>
        <taxon>Rhodocyclaceae</taxon>
        <taxon>Viridibacterium</taxon>
    </lineage>
</organism>
<dbReference type="RefSeq" id="WP_345532684.1">
    <property type="nucleotide sequence ID" value="NZ_BAABLD010000008.1"/>
</dbReference>
<evidence type="ECO:0000256" key="1">
    <source>
        <dbReference type="SAM" id="Phobius"/>
    </source>
</evidence>
<feature type="transmembrane region" description="Helical" evidence="1">
    <location>
        <begin position="7"/>
        <end position="29"/>
    </location>
</feature>